<evidence type="ECO:0000256" key="3">
    <source>
        <dbReference type="ARBA" id="ARBA00022694"/>
    </source>
</evidence>
<dbReference type="HAMAP" id="MF_00972">
    <property type="entry name" value="tRNA_aden_deaminase"/>
    <property type="match status" value="1"/>
</dbReference>
<feature type="active site" description="Proton donor" evidence="8">
    <location>
        <position position="55"/>
    </location>
</feature>
<comment type="function">
    <text evidence="8">Catalyzes the deamination of adenosine to inosine at the wobble position 34 of tRNA(Arg2).</text>
</comment>
<evidence type="ECO:0000256" key="6">
    <source>
        <dbReference type="ARBA" id="ARBA00022833"/>
    </source>
</evidence>
<dbReference type="FunFam" id="3.40.140.10:FF:000005">
    <property type="entry name" value="tRNA-specific adenosine deaminase"/>
    <property type="match status" value="1"/>
</dbReference>
<evidence type="ECO:0000259" key="9">
    <source>
        <dbReference type="PROSITE" id="PS51747"/>
    </source>
</evidence>
<evidence type="ECO:0000313" key="11">
    <source>
        <dbReference type="Proteomes" id="UP000286317"/>
    </source>
</evidence>
<evidence type="ECO:0000313" key="10">
    <source>
        <dbReference type="EMBL" id="RIN01712.1"/>
    </source>
</evidence>
<dbReference type="PROSITE" id="PS51747">
    <property type="entry name" value="CYT_DCMP_DEAMINASES_2"/>
    <property type="match status" value="1"/>
</dbReference>
<evidence type="ECO:0000256" key="7">
    <source>
        <dbReference type="ARBA" id="ARBA00048045"/>
    </source>
</evidence>
<dbReference type="PANTHER" id="PTHR11079:SF202">
    <property type="entry name" value="TRNA-SPECIFIC ADENOSINE DEAMINASE"/>
    <property type="match status" value="1"/>
</dbReference>
<dbReference type="Pfam" id="PF14437">
    <property type="entry name" value="MafB19-deam"/>
    <property type="match status" value="1"/>
</dbReference>
<keyword evidence="3 8" id="KW-0819">tRNA processing</keyword>
<dbReference type="InterPro" id="IPR002125">
    <property type="entry name" value="CMP_dCMP_dom"/>
</dbReference>
<evidence type="ECO:0000256" key="2">
    <source>
        <dbReference type="ARBA" id="ARBA00011738"/>
    </source>
</evidence>
<evidence type="ECO:0000256" key="8">
    <source>
        <dbReference type="HAMAP-Rule" id="MF_00972"/>
    </source>
</evidence>
<gene>
    <name evidence="8 10" type="primary">tadA</name>
    <name evidence="10" type="ORF">BU112_04845</name>
</gene>
<dbReference type="PANTHER" id="PTHR11079">
    <property type="entry name" value="CYTOSINE DEAMINASE FAMILY MEMBER"/>
    <property type="match status" value="1"/>
</dbReference>
<dbReference type="SUPFAM" id="SSF53927">
    <property type="entry name" value="Cytidine deaminase-like"/>
    <property type="match status" value="1"/>
</dbReference>
<keyword evidence="6 8" id="KW-0862">Zinc</keyword>
<organism evidence="10 11">
    <name type="scientific">Staphylococcus shinii</name>
    <dbReference type="NCBI Taxonomy" id="2912228"/>
    <lineage>
        <taxon>Bacteria</taxon>
        <taxon>Bacillati</taxon>
        <taxon>Bacillota</taxon>
        <taxon>Bacilli</taxon>
        <taxon>Bacillales</taxon>
        <taxon>Staphylococcaceae</taxon>
        <taxon>Staphylococcus</taxon>
    </lineage>
</organism>
<sequence>MTNHQFYMKMAIEEAKKAGDIGEVPIGAVIVKNDEIITRAHNLRESKKDPTAHAEYLAIQKASKLLNSWRLEECQLYVTLEPCVMCAGAIVMSRIPQVIYGAKDPKGGCAGSLMDLLQEPRFNHRAQVERGVMEEACSQLLTEFFKNIRKKKKIIQTADNTNN</sequence>
<evidence type="ECO:0000256" key="4">
    <source>
        <dbReference type="ARBA" id="ARBA00022723"/>
    </source>
</evidence>
<dbReference type="EC" id="3.5.4.33" evidence="8"/>
<dbReference type="PROSITE" id="PS00903">
    <property type="entry name" value="CYT_DCMP_DEAMINASES_1"/>
    <property type="match status" value="1"/>
</dbReference>
<comment type="catalytic activity">
    <reaction evidence="7 8">
        <text>adenosine(34) in tRNA + H2O + H(+) = inosine(34) in tRNA + NH4(+)</text>
        <dbReference type="Rhea" id="RHEA:43168"/>
        <dbReference type="Rhea" id="RHEA-COMP:10373"/>
        <dbReference type="Rhea" id="RHEA-COMP:10374"/>
        <dbReference type="ChEBI" id="CHEBI:15377"/>
        <dbReference type="ChEBI" id="CHEBI:15378"/>
        <dbReference type="ChEBI" id="CHEBI:28938"/>
        <dbReference type="ChEBI" id="CHEBI:74411"/>
        <dbReference type="ChEBI" id="CHEBI:82852"/>
        <dbReference type="EC" id="3.5.4.33"/>
    </reaction>
</comment>
<evidence type="ECO:0000256" key="5">
    <source>
        <dbReference type="ARBA" id="ARBA00022801"/>
    </source>
</evidence>
<feature type="binding site" evidence="8">
    <location>
        <position position="83"/>
    </location>
    <ligand>
        <name>Zn(2+)</name>
        <dbReference type="ChEBI" id="CHEBI:29105"/>
        <note>catalytic</note>
    </ligand>
</feature>
<dbReference type="NCBIfam" id="NF008113">
    <property type="entry name" value="PRK10860.1"/>
    <property type="match status" value="1"/>
</dbReference>
<feature type="binding site" evidence="8">
    <location>
        <position position="53"/>
    </location>
    <ligand>
        <name>Zn(2+)</name>
        <dbReference type="ChEBI" id="CHEBI:29105"/>
        <note>catalytic</note>
    </ligand>
</feature>
<comment type="similarity">
    <text evidence="1">Belongs to the cytidine and deoxycytidylate deaminase family. ADAT2 subfamily.</text>
</comment>
<dbReference type="GO" id="GO:0002100">
    <property type="term" value="P:tRNA wobble adenosine to inosine editing"/>
    <property type="evidence" value="ECO:0007669"/>
    <property type="project" value="UniProtKB-UniRule"/>
</dbReference>
<accession>A0A418IGT7</accession>
<reference evidence="10 11" key="1">
    <citation type="journal article" date="2016" name="Front. Microbiol.">
        <title>Comprehensive Phylogenetic Analysis of Bovine Non-aureus Staphylococci Species Based on Whole-Genome Sequencing.</title>
        <authorList>
            <person name="Naushad S."/>
            <person name="Barkema H.W."/>
            <person name="Luby C."/>
            <person name="Condas L.A."/>
            <person name="Nobrega D.B."/>
            <person name="Carson D.A."/>
            <person name="De Buck J."/>
        </authorList>
    </citation>
    <scope>NUCLEOTIDE SEQUENCE [LARGE SCALE GENOMIC DNA]</scope>
    <source>
        <strain evidence="10 11">SNUC 4554</strain>
    </source>
</reference>
<feature type="binding site" evidence="8">
    <location>
        <position position="86"/>
    </location>
    <ligand>
        <name>Zn(2+)</name>
        <dbReference type="ChEBI" id="CHEBI:29105"/>
        <note>catalytic</note>
    </ligand>
</feature>
<dbReference type="InterPro" id="IPR028883">
    <property type="entry name" value="tRNA_aden_deaminase"/>
</dbReference>
<keyword evidence="5 8" id="KW-0378">Hydrolase</keyword>
<keyword evidence="4 8" id="KW-0479">Metal-binding</keyword>
<dbReference type="Proteomes" id="UP000286317">
    <property type="component" value="Unassembled WGS sequence"/>
</dbReference>
<protein>
    <recommendedName>
        <fullName evidence="8">tRNA-specific adenosine deaminase</fullName>
        <ecNumber evidence="8">3.5.4.33</ecNumber>
    </recommendedName>
</protein>
<evidence type="ECO:0000256" key="1">
    <source>
        <dbReference type="ARBA" id="ARBA00010669"/>
    </source>
</evidence>
<dbReference type="GO" id="GO:0008270">
    <property type="term" value="F:zinc ion binding"/>
    <property type="evidence" value="ECO:0007669"/>
    <property type="project" value="UniProtKB-UniRule"/>
</dbReference>
<comment type="cofactor">
    <cofactor evidence="8">
        <name>Zn(2+)</name>
        <dbReference type="ChEBI" id="CHEBI:29105"/>
    </cofactor>
    <text evidence="8">Binds 1 zinc ion per subunit.</text>
</comment>
<dbReference type="AlphaFoldDB" id="A0A418IGT7"/>
<name>A0A418IGT7_9STAP</name>
<dbReference type="CDD" id="cd01285">
    <property type="entry name" value="nucleoside_deaminase"/>
    <property type="match status" value="1"/>
</dbReference>
<dbReference type="RefSeq" id="WP_119585941.1">
    <property type="nucleotide sequence ID" value="NZ_JAWVBH010000001.1"/>
</dbReference>
<feature type="domain" description="CMP/dCMP-type deaminase" evidence="9">
    <location>
        <begin position="2"/>
        <end position="129"/>
    </location>
</feature>
<dbReference type="InterPro" id="IPR058535">
    <property type="entry name" value="MafB19-deam"/>
</dbReference>
<comment type="caution">
    <text evidence="10">The sequence shown here is derived from an EMBL/GenBank/DDBJ whole genome shotgun (WGS) entry which is preliminary data.</text>
</comment>
<dbReference type="InterPro" id="IPR016192">
    <property type="entry name" value="APOBEC/CMP_deaminase_Zn-bd"/>
</dbReference>
<keyword evidence="11" id="KW-1185">Reference proteome</keyword>
<comment type="subunit">
    <text evidence="2 8">Homodimer.</text>
</comment>
<dbReference type="OrthoDB" id="9802676at2"/>
<dbReference type="GO" id="GO:0052717">
    <property type="term" value="F:tRNA-specific adenosine-34 deaminase activity"/>
    <property type="evidence" value="ECO:0007669"/>
    <property type="project" value="UniProtKB-UniRule"/>
</dbReference>
<proteinExistence type="inferred from homology"/>
<dbReference type="Gene3D" id="3.40.140.10">
    <property type="entry name" value="Cytidine Deaminase, domain 2"/>
    <property type="match status" value="1"/>
</dbReference>
<dbReference type="InterPro" id="IPR016193">
    <property type="entry name" value="Cytidine_deaminase-like"/>
</dbReference>
<dbReference type="EMBL" id="QXUF01000023">
    <property type="protein sequence ID" value="RIN01712.1"/>
    <property type="molecule type" value="Genomic_DNA"/>
</dbReference>